<reference evidence="1" key="1">
    <citation type="submission" date="2023-07" db="EMBL/GenBank/DDBJ databases">
        <title>Black Yeasts Isolated from many extreme environments.</title>
        <authorList>
            <person name="Coleine C."/>
            <person name="Stajich J.E."/>
            <person name="Selbmann L."/>
        </authorList>
    </citation>
    <scope>NUCLEOTIDE SEQUENCE</scope>
    <source>
        <strain evidence="1">CCFEE 5714</strain>
    </source>
</reference>
<organism evidence="1 2">
    <name type="scientific">Vermiconidia calcicola</name>
    <dbReference type="NCBI Taxonomy" id="1690605"/>
    <lineage>
        <taxon>Eukaryota</taxon>
        <taxon>Fungi</taxon>
        <taxon>Dikarya</taxon>
        <taxon>Ascomycota</taxon>
        <taxon>Pezizomycotina</taxon>
        <taxon>Dothideomycetes</taxon>
        <taxon>Dothideomycetidae</taxon>
        <taxon>Mycosphaerellales</taxon>
        <taxon>Extremaceae</taxon>
        <taxon>Vermiconidia</taxon>
    </lineage>
</organism>
<accession>A0ACC3MRN6</accession>
<evidence type="ECO:0000313" key="1">
    <source>
        <dbReference type="EMBL" id="KAK3702048.1"/>
    </source>
</evidence>
<keyword evidence="2" id="KW-1185">Reference proteome</keyword>
<evidence type="ECO:0000313" key="2">
    <source>
        <dbReference type="Proteomes" id="UP001281147"/>
    </source>
</evidence>
<protein>
    <submittedName>
        <fullName evidence="1">Uncharacterized protein</fullName>
    </submittedName>
</protein>
<dbReference type="Proteomes" id="UP001281147">
    <property type="component" value="Unassembled WGS sequence"/>
</dbReference>
<proteinExistence type="predicted"/>
<comment type="caution">
    <text evidence="1">The sequence shown here is derived from an EMBL/GenBank/DDBJ whole genome shotgun (WGS) entry which is preliminary data.</text>
</comment>
<name>A0ACC3MRN6_9PEZI</name>
<sequence length="739" mass="78912">MGTRMTRKKAAEVAEQLHIDEEELLTRPYDDPSAIAKGMTPEPADRAPLGDIAPNSAESKSQSDDGAQELKKSTRRKRPRKIGPARGKKNNPAASTTSVADVADEDGLKEVMPDEDDSAPSPASEKAAEDLLKDVPERVHKVSIEDTTRPRSPPSAAVKLTRSQLKKQTEFATEPKTLVDGIGQTPEEQVETMREETTRDIPVLDATRTIDFDETPGPMTQISMDAPTSPPPSAIPTVISQLRADTPAKRSTSNKENVAPVSMASPQTRNYDALEDAVATTTPPPPPSHTRRPSSRPEDNIVALDELDDAVENANKDIPEVQTSPEKPRTRQSNGTPKKAAPVVRTTKSSAARLSMAQNAKDPSNNRAPALGRPRESTALGRASSVRDTASTSKRITSTSSMRGEKPAVDGEKKDVVIPHSKPRPVSLSFPTPPPPPKSKKAPTQSTFQLPGEAVAAKLKAAREARMQKGAEDLEKKNMNSSQSKQRPTSLSFPAPPPPAKSKKALTQSTFQLSGDAVAARLKAARVARMEKETDKEEEKKKTAFKARPVPASLSKAPSVRQTSASKARESLMNGKDLRASTSAAPGGGLQRANSIATARSRPPVAKPTQDSLAVKKRPSTASASLSKPRESMMSVSTGTARVPSKGTAKGKEVFNRAANAKAAADSEKHSREEAAKKARADAAERSKQLAREFAEKQRRKKMGGKAKEVQQTEGGLEAEPAAVKAPIDAVDAAPAVTV</sequence>
<dbReference type="EMBL" id="JAUTXU010000166">
    <property type="protein sequence ID" value="KAK3702048.1"/>
    <property type="molecule type" value="Genomic_DNA"/>
</dbReference>
<gene>
    <name evidence="1" type="ORF">LTR37_015162</name>
</gene>